<dbReference type="PANTHER" id="PTHR45889:SF8">
    <property type="entry name" value="IG-LIKE DOMAIN-CONTAINING PROTEIN"/>
    <property type="match status" value="1"/>
</dbReference>
<dbReference type="AlphaFoldDB" id="C3ZH22"/>
<dbReference type="InterPro" id="IPR003599">
    <property type="entry name" value="Ig_sub"/>
</dbReference>
<dbReference type="eggNOG" id="KOG3510">
    <property type="taxonomic scope" value="Eukaryota"/>
</dbReference>
<evidence type="ECO:0000313" key="2">
    <source>
        <dbReference type="EMBL" id="EEN48169.1"/>
    </source>
</evidence>
<dbReference type="CDD" id="cd00096">
    <property type="entry name" value="Ig"/>
    <property type="match status" value="1"/>
</dbReference>
<gene>
    <name evidence="2" type="ORF">BRAFLDRAFT_88119</name>
</gene>
<proteinExistence type="predicted"/>
<accession>C3ZH22</accession>
<organism>
    <name type="scientific">Branchiostoma floridae</name>
    <name type="common">Florida lancelet</name>
    <name type="synonym">Amphioxus</name>
    <dbReference type="NCBI Taxonomy" id="7739"/>
    <lineage>
        <taxon>Eukaryota</taxon>
        <taxon>Metazoa</taxon>
        <taxon>Chordata</taxon>
        <taxon>Cephalochordata</taxon>
        <taxon>Leptocardii</taxon>
        <taxon>Amphioxiformes</taxon>
        <taxon>Branchiostomatidae</taxon>
        <taxon>Branchiostoma</taxon>
    </lineage>
</organism>
<reference evidence="2" key="1">
    <citation type="journal article" date="2008" name="Nature">
        <title>The amphioxus genome and the evolution of the chordate karyotype.</title>
        <authorList>
            <consortium name="US DOE Joint Genome Institute (JGI-PGF)"/>
            <person name="Putnam N.H."/>
            <person name="Butts T."/>
            <person name="Ferrier D.E.K."/>
            <person name="Furlong R.F."/>
            <person name="Hellsten U."/>
            <person name="Kawashima T."/>
            <person name="Robinson-Rechavi M."/>
            <person name="Shoguchi E."/>
            <person name="Terry A."/>
            <person name="Yu J.-K."/>
            <person name="Benito-Gutierrez E.L."/>
            <person name="Dubchak I."/>
            <person name="Garcia-Fernandez J."/>
            <person name="Gibson-Brown J.J."/>
            <person name="Grigoriev I.V."/>
            <person name="Horton A.C."/>
            <person name="de Jong P.J."/>
            <person name="Jurka J."/>
            <person name="Kapitonov V.V."/>
            <person name="Kohara Y."/>
            <person name="Kuroki Y."/>
            <person name="Lindquist E."/>
            <person name="Lucas S."/>
            <person name="Osoegawa K."/>
            <person name="Pennacchio L.A."/>
            <person name="Salamov A.A."/>
            <person name="Satou Y."/>
            <person name="Sauka-Spengler T."/>
            <person name="Schmutz J."/>
            <person name="Shin-I T."/>
            <person name="Toyoda A."/>
            <person name="Bronner-Fraser M."/>
            <person name="Fujiyama A."/>
            <person name="Holland L.Z."/>
            <person name="Holland P.W.H."/>
            <person name="Satoh N."/>
            <person name="Rokhsar D.S."/>
        </authorList>
    </citation>
    <scope>NUCLEOTIDE SEQUENCE [LARGE SCALE GENOMIC DNA]</scope>
    <source>
        <strain evidence="2">S238N-H82</strain>
        <tissue evidence="2">Testes</tissue>
    </source>
</reference>
<dbReference type="InParanoid" id="C3ZH22"/>
<dbReference type="InterPro" id="IPR036179">
    <property type="entry name" value="Ig-like_dom_sf"/>
</dbReference>
<dbReference type="InterPro" id="IPR013783">
    <property type="entry name" value="Ig-like_fold"/>
</dbReference>
<feature type="domain" description="Ig-like" evidence="1">
    <location>
        <begin position="124"/>
        <end position="211"/>
    </location>
</feature>
<feature type="domain" description="Ig-like" evidence="1">
    <location>
        <begin position="521"/>
        <end position="610"/>
    </location>
</feature>
<sequence length="631" mass="68949">MSMINAYRECNAKTQVINDPANVTASIGDTVNLEWTYNAQGQLRLFEVWKKAPSMALASRSGGPVQYFRQNQNGGDPKYSVIGLATLQVKDVQKEDNGPYELSITFGNGYVLSSTAYLIVNYPPSIDGITASPSSTVREGSSLTLMCNADGNPEPAVRWTRQSGALGKAATIDANSGNLVFPNITLADKGTYTCSVDNGIPEAASKDISINVLSIDATLPPLVVGDDGDPESTATALYPAPRSGVGRLQASHYVIKKCEQFIIIPPRKKFLATNDVIDLCPAFCNGVLKVHIARFHKKPTKMSSYRSLCCLILTISLHRTQAANPEIVVPNVVIEAEEGSTAELVWNYTDIPDVILERWVRAETGAPVALRNPNGETKIFLDRAELFGTVSIRIRDLTKDDTGFYELHTIYADGKLASRAVELIVAYGPSSMDIVVHPYPSYEGNNINLTCYADSRPPSNYTWERETGDLPTDRMTFDPHTGVLSIRNATREDVDKYKCTAGNGVGYSVREFTDLELWYSPRSTSLQADPGWAWREGDTVTLRCTTDAFPPATFTWRREDDGIIPEEPRVEQNRLAGTLIFNGIEKSDVGTYVCEAANGIGQLDSAKFVIDQVLEPLPGVVDNMGQSGTGQ</sequence>
<protein>
    <recommendedName>
        <fullName evidence="1">Ig-like domain-containing protein</fullName>
    </recommendedName>
</protein>
<evidence type="ECO:0000259" key="1">
    <source>
        <dbReference type="PROSITE" id="PS50835"/>
    </source>
</evidence>
<dbReference type="SMART" id="SM00409">
    <property type="entry name" value="IG"/>
    <property type="match status" value="5"/>
</dbReference>
<dbReference type="EMBL" id="GG666621">
    <property type="protein sequence ID" value="EEN48169.1"/>
    <property type="molecule type" value="Genomic_DNA"/>
</dbReference>
<dbReference type="SUPFAM" id="SSF48726">
    <property type="entry name" value="Immunoglobulin"/>
    <property type="match status" value="5"/>
</dbReference>
<name>C3ZH22_BRAFL</name>
<feature type="domain" description="Ig-like" evidence="1">
    <location>
        <begin position="429"/>
        <end position="513"/>
    </location>
</feature>
<dbReference type="PANTHER" id="PTHR45889">
    <property type="entry name" value="IG-LIKE DOMAIN-CONTAINING PROTEIN"/>
    <property type="match status" value="1"/>
</dbReference>
<dbReference type="InterPro" id="IPR007110">
    <property type="entry name" value="Ig-like_dom"/>
</dbReference>
<dbReference type="InterPro" id="IPR003598">
    <property type="entry name" value="Ig_sub2"/>
</dbReference>
<dbReference type="SMART" id="SM00408">
    <property type="entry name" value="IGc2"/>
    <property type="match status" value="3"/>
</dbReference>
<dbReference type="Pfam" id="PF13927">
    <property type="entry name" value="Ig_3"/>
    <property type="match status" value="3"/>
</dbReference>
<dbReference type="Gene3D" id="2.60.40.10">
    <property type="entry name" value="Immunoglobulins"/>
    <property type="match status" value="5"/>
</dbReference>
<dbReference type="PROSITE" id="PS50835">
    <property type="entry name" value="IG_LIKE"/>
    <property type="match status" value="3"/>
</dbReference>